<keyword evidence="1" id="KW-0472">Membrane</keyword>
<reference evidence="3" key="1">
    <citation type="submission" date="2017-11" db="EMBL/GenBank/DDBJ databases">
        <title>Complete genome sequence of Moraxella osloensis NP7 isolated from human skin.</title>
        <authorList>
            <person name="Lee K."/>
            <person name="Lim J.Y."/>
            <person name="Hwang I."/>
        </authorList>
    </citation>
    <scope>NUCLEOTIDE SEQUENCE [LARGE SCALE GENOMIC DNA]</scope>
    <source>
        <strain evidence="3">NP7</strain>
    </source>
</reference>
<proteinExistence type="predicted"/>
<gene>
    <name evidence="2" type="ORF">NP7_04715</name>
</gene>
<sequence>MANPIISRAELAVSTTPMTVKGVIRKTSFLLGLTTLSGVGFFGYCLATGVTSGFVSVAALASILVAFVLSMVIISKPHIAKTLAIPYAILEGIVIGAISLFASIKFPTVAPTALVATFVTAAVMLALYRSGVIKVTQKFRSVMLSAVIAIMLVYLVQIGFSLFGSSLPYLFSGGVVAIGFSLLVIVIASLSLLLDFDSVERAYAAGVDESYEWVLSVGILSTLVWMYIEFVRLLRSLQN</sequence>
<protein>
    <recommendedName>
        <fullName evidence="4">Bax inhibitor-1/YccA family protein</fullName>
    </recommendedName>
</protein>
<dbReference type="PANTHER" id="PTHR41282:SF1">
    <property type="entry name" value="CONSERVED TRANSMEMBRANE PROTEIN-RELATED"/>
    <property type="match status" value="1"/>
</dbReference>
<feature type="transmembrane region" description="Helical" evidence="1">
    <location>
        <begin position="169"/>
        <end position="193"/>
    </location>
</feature>
<keyword evidence="1" id="KW-0812">Transmembrane</keyword>
<dbReference type="PANTHER" id="PTHR41282">
    <property type="entry name" value="CONSERVED TRANSMEMBRANE PROTEIN-RELATED"/>
    <property type="match status" value="1"/>
</dbReference>
<feature type="transmembrane region" description="Helical" evidence="1">
    <location>
        <begin position="110"/>
        <end position="130"/>
    </location>
</feature>
<dbReference type="Proteomes" id="UP000229340">
    <property type="component" value="Chromosome"/>
</dbReference>
<evidence type="ECO:0000313" key="2">
    <source>
        <dbReference type="EMBL" id="ATR78617.1"/>
    </source>
</evidence>
<dbReference type="STRING" id="34062.AXE82_00855"/>
<organism evidence="2 3">
    <name type="scientific">Faucicola osloensis</name>
    <name type="common">Moraxella osloensis</name>
    <dbReference type="NCBI Taxonomy" id="34062"/>
    <lineage>
        <taxon>Bacteria</taxon>
        <taxon>Pseudomonadati</taxon>
        <taxon>Pseudomonadota</taxon>
        <taxon>Gammaproteobacteria</taxon>
        <taxon>Moraxellales</taxon>
        <taxon>Moraxellaceae</taxon>
        <taxon>Faucicola</taxon>
    </lineage>
</organism>
<name>A0A2D2LUB4_FAUOS</name>
<evidence type="ECO:0000313" key="3">
    <source>
        <dbReference type="Proteomes" id="UP000229340"/>
    </source>
</evidence>
<dbReference type="Pfam" id="PF12811">
    <property type="entry name" value="BaxI_1"/>
    <property type="match status" value="1"/>
</dbReference>
<dbReference type="EMBL" id="CP024443">
    <property type="protein sequence ID" value="ATR78617.1"/>
    <property type="molecule type" value="Genomic_DNA"/>
</dbReference>
<feature type="transmembrane region" description="Helical" evidence="1">
    <location>
        <begin position="142"/>
        <end position="163"/>
    </location>
</feature>
<evidence type="ECO:0008006" key="4">
    <source>
        <dbReference type="Google" id="ProtNLM"/>
    </source>
</evidence>
<keyword evidence="1" id="KW-1133">Transmembrane helix</keyword>
<feature type="transmembrane region" description="Helical" evidence="1">
    <location>
        <begin position="213"/>
        <end position="234"/>
    </location>
</feature>
<accession>A0A2D2LUB4</accession>
<feature type="transmembrane region" description="Helical" evidence="1">
    <location>
        <begin position="85"/>
        <end position="104"/>
    </location>
</feature>
<dbReference type="RefSeq" id="WP_100269897.1">
    <property type="nucleotide sequence ID" value="NZ_CP024443.1"/>
</dbReference>
<feature type="transmembrane region" description="Helical" evidence="1">
    <location>
        <begin position="53"/>
        <end position="73"/>
    </location>
</feature>
<feature type="transmembrane region" description="Helical" evidence="1">
    <location>
        <begin position="28"/>
        <end position="47"/>
    </location>
</feature>
<evidence type="ECO:0000256" key="1">
    <source>
        <dbReference type="SAM" id="Phobius"/>
    </source>
</evidence>
<dbReference type="InterPro" id="IPR010539">
    <property type="entry name" value="BaxI_1-like"/>
</dbReference>
<dbReference type="AlphaFoldDB" id="A0A2D2LUB4"/>